<evidence type="ECO:0000256" key="2">
    <source>
        <dbReference type="SAM" id="Phobius"/>
    </source>
</evidence>
<dbReference type="SMART" id="SM00912">
    <property type="entry name" value="Haemagg_act"/>
    <property type="match status" value="1"/>
</dbReference>
<evidence type="ECO:0000313" key="5">
    <source>
        <dbReference type="Proteomes" id="UP001204953"/>
    </source>
</evidence>
<dbReference type="Pfam" id="PF12770">
    <property type="entry name" value="CHAT"/>
    <property type="match status" value="1"/>
</dbReference>
<dbReference type="EMBL" id="JAMZMM010000123">
    <property type="protein sequence ID" value="MCP2729532.1"/>
    <property type="molecule type" value="Genomic_DNA"/>
</dbReference>
<keyword evidence="2" id="KW-0812">Transmembrane</keyword>
<comment type="caution">
    <text evidence="4">The sequence shown here is derived from an EMBL/GenBank/DDBJ whole genome shotgun (WGS) entry which is preliminary data.</text>
</comment>
<sequence length="1150" mass="121459">MAKRIYQLISKFKQLYCLKTATKSGLNSQGKSQNFKGISFLMGWRSSAGIFDIIATDNPKILAALIIPLAACLFPAIALSQSILPDGSTNTTVAPNGDIKGGELSQDGKNLFHSFSQFGLNAGEIANFMSNPSIVNILGRVTGGNPSIINGLIQVTGGNSHLFLMNPAGIVFGANAVLNIPGDFTATTATRIGFGNDNWFNGIGANNYSALVGNPSIFDFGLSGTPGVIINGGDLAVGDGKNLNLIGGTVVSTGSLTAHGGNISIVAVPGQNLVRISQSGHLLSLEIQASQITDSGLPNPLSLAELLTGYSDIQTLTGLTVSSTTGQVNQTGSNLIVPDGGGTVFASGKIDVSTRSPLGGGVQLRGNSIGFFGDISASGSSNSVVELSGQDNLTFDGNVDTLTLAGDKGKLLLESPNFTIIDSATISGDTTANQPPSPFDPNRPTNTLSWGKIANLILKNNITLQGIGDISVTDIIGNTPKITQNDLVKFGNNGGTLTLQSTQGAIAFSDANDTIQTSGSAITLEAFQGITTGNFLTNGGDVTLTSQTDNISTGKIDTSAIDKNGGSIRLTARTGINIDYINAQSFNGHGGNVDITTGRFFRASGTFAERNGDSLSISTAGTAGGGSIIIRHGVNTSSIPFTVGSDYNSANGTAGAISTGVASSSVQNNEIINGVFSGYYRQGNSPSDIQIIGPEIEKVAVNNPLPEVNTPNTPISSQEKDKPKENIVTSPILPPVEIDTVVSKLEESFTTQFKEYLGKDIQASTVNLSQARGIMGDVETETSIEPAIIYAVFVPANIQSGTTAKQPTDELELVAITAKGKPIRKQLVGVNREEVLKVAQEFRSGVTNVRDERGYLRSSQQLYQWLVAPLVEDLEARGVKNLVFILDSGLRSIPIAALHDGKSFLIERYSVSLMPSLSLTDTSYRNIKNAQVLAMGADRFSDQKPLPAVPIELSAIAGKLWKGKYFLNNTFTLENLKAQRQETPFGIIHLATHANFQPGVPSQSYIQLWDSKLRLDQIRQLGWHNPPVELLVLSACRTALGDEEAELGFAGLAVQAGVKSALASLWYVSDEGTLGLMTEFYKQLKITPIKSEALRQAQLAMLRGEVRIESGKLRSGGGEIILPPELARVGNLQLSHPYYWAAFTMIGSPW</sequence>
<reference evidence="4" key="1">
    <citation type="submission" date="2022-06" db="EMBL/GenBank/DDBJ databases">
        <title>New cyanobacteria of genus Symplocastrum in benthos of Lake Baikal.</title>
        <authorList>
            <person name="Sorokovikova E."/>
            <person name="Tikhonova I."/>
            <person name="Krasnopeev A."/>
            <person name="Evseev P."/>
            <person name="Gladkikh A."/>
            <person name="Belykh O."/>
        </authorList>
    </citation>
    <scope>NUCLEOTIDE SEQUENCE</scope>
    <source>
        <strain evidence="4">BBK-W-15</strain>
    </source>
</reference>
<proteinExistence type="predicted"/>
<keyword evidence="2" id="KW-1133">Transmembrane helix</keyword>
<gene>
    <name evidence="4" type="ORF">NJ959_13830</name>
</gene>
<feature type="domain" description="Filamentous haemagglutinin FhaB/tRNA nuclease CdiA-like TPS" evidence="3">
    <location>
        <begin position="84"/>
        <end position="195"/>
    </location>
</feature>
<dbReference type="InterPro" id="IPR024983">
    <property type="entry name" value="CHAT_dom"/>
</dbReference>
<dbReference type="AlphaFoldDB" id="A0AAE3GVX0"/>
<accession>A0AAE3GVX0</accession>
<organism evidence="4 5">
    <name type="scientific">Limnofasciculus baicalensis BBK-W-15</name>
    <dbReference type="NCBI Taxonomy" id="2699891"/>
    <lineage>
        <taxon>Bacteria</taxon>
        <taxon>Bacillati</taxon>
        <taxon>Cyanobacteriota</taxon>
        <taxon>Cyanophyceae</taxon>
        <taxon>Coleofasciculales</taxon>
        <taxon>Coleofasciculaceae</taxon>
        <taxon>Limnofasciculus</taxon>
        <taxon>Limnofasciculus baicalensis</taxon>
    </lineage>
</organism>
<dbReference type="Proteomes" id="UP001204953">
    <property type="component" value="Unassembled WGS sequence"/>
</dbReference>
<keyword evidence="2" id="KW-0472">Membrane</keyword>
<dbReference type="InterPro" id="IPR008638">
    <property type="entry name" value="FhaB/CdiA-like_TPS"/>
</dbReference>
<name>A0AAE3GVX0_9CYAN</name>
<dbReference type="NCBIfam" id="TIGR01901">
    <property type="entry name" value="adhes_NPXG"/>
    <property type="match status" value="1"/>
</dbReference>
<evidence type="ECO:0000313" key="4">
    <source>
        <dbReference type="EMBL" id="MCP2729532.1"/>
    </source>
</evidence>
<dbReference type="SUPFAM" id="SSF51126">
    <property type="entry name" value="Pectin lyase-like"/>
    <property type="match status" value="1"/>
</dbReference>
<dbReference type="Pfam" id="PF05860">
    <property type="entry name" value="TPS"/>
    <property type="match status" value="1"/>
</dbReference>
<feature type="transmembrane region" description="Helical" evidence="2">
    <location>
        <begin position="61"/>
        <end position="79"/>
    </location>
</feature>
<dbReference type="InterPro" id="IPR012334">
    <property type="entry name" value="Pectin_lyas_fold"/>
</dbReference>
<feature type="region of interest" description="Disordered" evidence="1">
    <location>
        <begin position="704"/>
        <end position="723"/>
    </location>
</feature>
<protein>
    <submittedName>
        <fullName evidence="4">CHAT domain-containing protein</fullName>
    </submittedName>
</protein>
<keyword evidence="5" id="KW-1185">Reference proteome</keyword>
<dbReference type="RefSeq" id="WP_254012316.1">
    <property type="nucleotide sequence ID" value="NZ_JAMZMM010000123.1"/>
</dbReference>
<evidence type="ECO:0000259" key="3">
    <source>
        <dbReference type="SMART" id="SM00912"/>
    </source>
</evidence>
<evidence type="ECO:0000256" key="1">
    <source>
        <dbReference type="SAM" id="MobiDB-lite"/>
    </source>
</evidence>
<dbReference type="InterPro" id="IPR011050">
    <property type="entry name" value="Pectin_lyase_fold/virulence"/>
</dbReference>
<dbReference type="Gene3D" id="2.160.20.10">
    <property type="entry name" value="Single-stranded right-handed beta-helix, Pectin lyase-like"/>
    <property type="match status" value="1"/>
</dbReference>